<dbReference type="EMBL" id="LJSK01000096">
    <property type="protein sequence ID" value="KPI87246.1"/>
    <property type="molecule type" value="Genomic_DNA"/>
</dbReference>
<evidence type="ECO:0000256" key="5">
    <source>
        <dbReference type="ARBA" id="ARBA00022741"/>
    </source>
</evidence>
<dbReference type="PROSITE" id="PS50929">
    <property type="entry name" value="ABC_TM1F"/>
    <property type="match status" value="2"/>
</dbReference>
<dbReference type="InterPro" id="IPR003439">
    <property type="entry name" value="ABC_transporter-like_ATP-bd"/>
</dbReference>
<feature type="compositionally biased region" description="Low complexity" evidence="9">
    <location>
        <begin position="655"/>
        <end position="672"/>
    </location>
</feature>
<reference evidence="13 14" key="1">
    <citation type="journal article" date="2015" name="PLoS Pathog.">
        <title>Leptomonas seymouri: Adaptations to the Dixenous Life Cycle Analyzed by Genome Sequencing, Transcriptome Profiling and Co-infection with Leishmania donovani.</title>
        <authorList>
            <person name="Kraeva N."/>
            <person name="Butenko A."/>
            <person name="Hlavacova J."/>
            <person name="Kostygov A."/>
            <person name="Myskova J."/>
            <person name="Grybchuk D."/>
            <person name="Lestinova T."/>
            <person name="Votypka J."/>
            <person name="Volf P."/>
            <person name="Opperdoes F."/>
            <person name="Flegontov P."/>
            <person name="Lukes J."/>
            <person name="Yurchenko V."/>
        </authorList>
    </citation>
    <scope>NUCLEOTIDE SEQUENCE [LARGE SCALE GENOMIC DNA]</scope>
    <source>
        <strain evidence="13 14">ATCC 30220</strain>
    </source>
</reference>
<feature type="domain" description="ABC transmembrane type-1" evidence="12">
    <location>
        <begin position="276"/>
        <end position="555"/>
    </location>
</feature>
<dbReference type="SUPFAM" id="SSF90123">
    <property type="entry name" value="ABC transporter transmembrane region"/>
    <property type="match status" value="2"/>
</dbReference>
<feature type="transmembrane region" description="Helical" evidence="10">
    <location>
        <begin position="1217"/>
        <end position="1236"/>
    </location>
</feature>
<dbReference type="FunFam" id="1.20.1560.10:FF:000082">
    <property type="entry name" value="ABC transporter, multidrug resistance associated protein"/>
    <property type="match status" value="1"/>
</dbReference>
<comment type="subcellular location">
    <subcellularLocation>
        <location evidence="1">Membrane</location>
        <topology evidence="1">Multi-pass membrane protein</topology>
    </subcellularLocation>
</comment>
<gene>
    <name evidence="13" type="ORF">ABL78_3683</name>
</gene>
<keyword evidence="8 10" id="KW-0472">Membrane</keyword>
<dbReference type="InterPro" id="IPR011527">
    <property type="entry name" value="ABC1_TM_dom"/>
</dbReference>
<dbReference type="InterPro" id="IPR036640">
    <property type="entry name" value="ABC1_TM_sf"/>
</dbReference>
<feature type="domain" description="ABC transporter" evidence="11">
    <location>
        <begin position="684"/>
        <end position="940"/>
    </location>
</feature>
<protein>
    <submittedName>
        <fullName evidence="13">p-glycoprotein-like protein</fullName>
    </submittedName>
</protein>
<evidence type="ECO:0000259" key="11">
    <source>
        <dbReference type="PROSITE" id="PS50893"/>
    </source>
</evidence>
<dbReference type="GO" id="GO:0016887">
    <property type="term" value="F:ATP hydrolysis activity"/>
    <property type="evidence" value="ECO:0007669"/>
    <property type="project" value="InterPro"/>
</dbReference>
<dbReference type="InterPro" id="IPR044746">
    <property type="entry name" value="ABCC_6TM_D1"/>
</dbReference>
<feature type="transmembrane region" description="Helical" evidence="10">
    <location>
        <begin position="414"/>
        <end position="432"/>
    </location>
</feature>
<accession>A0A0N0P657</accession>
<dbReference type="GO" id="GO:0140359">
    <property type="term" value="F:ABC-type transporter activity"/>
    <property type="evidence" value="ECO:0007669"/>
    <property type="project" value="InterPro"/>
</dbReference>
<dbReference type="InterPro" id="IPR003593">
    <property type="entry name" value="AAA+_ATPase"/>
</dbReference>
<dbReference type="InterPro" id="IPR017871">
    <property type="entry name" value="ABC_transporter-like_CS"/>
</dbReference>
<feature type="transmembrane region" description="Helical" evidence="10">
    <location>
        <begin position="526"/>
        <end position="546"/>
    </location>
</feature>
<evidence type="ECO:0000313" key="13">
    <source>
        <dbReference type="EMBL" id="KPI87246.1"/>
    </source>
</evidence>
<comment type="caution">
    <text evidence="13">The sequence shown here is derived from an EMBL/GenBank/DDBJ whole genome shotgun (WGS) entry which is preliminary data.</text>
</comment>
<feature type="non-terminal residue" evidence="13">
    <location>
        <position position="1616"/>
    </location>
</feature>
<keyword evidence="7 10" id="KW-1133">Transmembrane helix</keyword>
<keyword evidence="5" id="KW-0547">Nucleotide-binding</keyword>
<dbReference type="PROSITE" id="PS50893">
    <property type="entry name" value="ABC_TRANSPORTER_2"/>
    <property type="match status" value="1"/>
</dbReference>
<dbReference type="Proteomes" id="UP000038009">
    <property type="component" value="Unassembled WGS sequence"/>
</dbReference>
<keyword evidence="3 10" id="KW-0812">Transmembrane</keyword>
<dbReference type="VEuPathDB" id="TriTrypDB:Lsey_0096_0130"/>
<dbReference type="InterPro" id="IPR050173">
    <property type="entry name" value="ABC_transporter_C-like"/>
</dbReference>
<feature type="transmembrane region" description="Helical" evidence="10">
    <location>
        <begin position="1242"/>
        <end position="1259"/>
    </location>
</feature>
<dbReference type="InterPro" id="IPR044726">
    <property type="entry name" value="ABCC_6TM_D2"/>
</dbReference>
<dbReference type="Gene3D" id="1.20.1560.10">
    <property type="entry name" value="ABC transporter type 1, transmembrane domain"/>
    <property type="match status" value="2"/>
</dbReference>
<feature type="transmembrane region" description="Helical" evidence="10">
    <location>
        <begin position="1107"/>
        <end position="1130"/>
    </location>
</feature>
<dbReference type="GO" id="GO:0016020">
    <property type="term" value="C:membrane"/>
    <property type="evidence" value="ECO:0007669"/>
    <property type="project" value="UniProtKB-SubCell"/>
</dbReference>
<feature type="transmembrane region" description="Helical" evidence="10">
    <location>
        <begin position="1329"/>
        <end position="1346"/>
    </location>
</feature>
<dbReference type="FunFam" id="1.20.1560.10:FF:000013">
    <property type="entry name" value="ABC transporter C family member 2"/>
    <property type="match status" value="1"/>
</dbReference>
<evidence type="ECO:0000259" key="12">
    <source>
        <dbReference type="PROSITE" id="PS50929"/>
    </source>
</evidence>
<name>A0A0N0P657_LEPSE</name>
<keyword evidence="6" id="KW-0067">ATP-binding</keyword>
<feature type="transmembrane region" description="Helical" evidence="10">
    <location>
        <begin position="496"/>
        <end position="520"/>
    </location>
</feature>
<dbReference type="GO" id="GO:0005524">
    <property type="term" value="F:ATP binding"/>
    <property type="evidence" value="ECO:0007669"/>
    <property type="project" value="UniProtKB-KW"/>
</dbReference>
<dbReference type="SUPFAM" id="SSF52540">
    <property type="entry name" value="P-loop containing nucleoside triphosphate hydrolases"/>
    <property type="match status" value="2"/>
</dbReference>
<dbReference type="CDD" id="cd18580">
    <property type="entry name" value="ABC_6TM_ABCC_D2"/>
    <property type="match status" value="1"/>
</dbReference>
<dbReference type="InterPro" id="IPR027417">
    <property type="entry name" value="P-loop_NTPase"/>
</dbReference>
<dbReference type="CDD" id="cd18579">
    <property type="entry name" value="ABC_6TM_ABCC_D1"/>
    <property type="match status" value="1"/>
</dbReference>
<evidence type="ECO:0000256" key="3">
    <source>
        <dbReference type="ARBA" id="ARBA00022692"/>
    </source>
</evidence>
<dbReference type="Pfam" id="PF00005">
    <property type="entry name" value="ABC_tran"/>
    <property type="match status" value="2"/>
</dbReference>
<feature type="domain" description="ABC transmembrane type-1" evidence="12">
    <location>
        <begin position="1106"/>
        <end position="1390"/>
    </location>
</feature>
<proteinExistence type="predicted"/>
<evidence type="ECO:0000256" key="8">
    <source>
        <dbReference type="ARBA" id="ARBA00023136"/>
    </source>
</evidence>
<dbReference type="Gene3D" id="3.40.50.300">
    <property type="entry name" value="P-loop containing nucleotide triphosphate hydrolases"/>
    <property type="match status" value="2"/>
</dbReference>
<keyword evidence="2" id="KW-0813">Transport</keyword>
<dbReference type="Pfam" id="PF00664">
    <property type="entry name" value="ABC_membrane"/>
    <property type="match status" value="2"/>
</dbReference>
<sequence length="1616" mass="175238">MSALKPSACAAAASAPRANPDCISSVYPFAEVNRQLWHLPVAANGEMDLDAVRACLEESPEEATNVVGRYFLTWLNPYITLASRERLEEAYMPKPQRPHRALYCGALLSRAFRDVEVRSGRDAWRARVETTALGGEGEAYVPSANALAAVQFRGESDVRGRLRWTGYVRSSDLPHVLLGGVEWDSGSALPRYRQRHIGEGEEVVHDGTVHGERLFYQAQSGRARCTCECLSDLEPLSVGSEAEVLPVRCRKPRAPSLLTALFRTFKSELLAMLWPSALGMACEVTTPWLLQQFVMFLQSNKAESGTQRGIAMFAVFCAVTLVKPLAYNKQMHRGRRISSLFRAATLAVIFEKCFTVSPDALAHPEMSTGRILTMASSDMENIKEFPMQVMYLWMSPIMLTLYLIYLFTLVGWSVLAGAAVFLLSIPLQGVLVRQLERRQANLSSCTDQRLRRTNEMLSGIRVVKTMGWESKFLSAIEDGARVDELRYRKALQIFHVGLWACVFGTAPFMIAAVLTAYTLSGHTLDASIVLPVIAVISAVTFPIMMLPEAFTSLAKFIVSTGRITQFLECDDSDIILEDAERVFGAVEAAHDGASAPVAACYDKVSVLASVPTALPAYKPRHRGLWRFAERAYSVVSGRHAPVELQWVRAAEDAPETSAATPAPQASTSAVAVEGSTAPDGAAPGDGDNKLYALQDKTLLRDVSVCIPRGQLTVVVGATGSGKSVLVATLMGALRFHGRVGVCSSLAYVPQQPWIMQETMQANITFFEGDQRGTQNTSEVGADGGGLAYSPLRGAGARTVSATGTAAQSEQLREAVRCCQLAADLRSLPKGLATEIGEKGINLSGGQRARVSLARAVYADRDVYVLDDPLSALDAHVGRHVMEEVVMQALRGKTRVLVTHQLHVLPYADQVVVMRNGVVVFAGSYGAYAESEWRAYVENEEGAAAATRQETMGSDVAGEVNEFSPAGSPVVDRAQWLPPTTSKRFERQPCRTASLRGSISEESESELDTRCKMEEETHEARRLRERRGSCLTNSPSNDEDGTSVEVLSSERGRGKRGAARDAVVSNDAGAGEDRLITAEEKEAGHVPWSVYRSYFEAGGGVSVAARLLVLYFIGEVLSTGGSVWLTLWSVQYFAGVLTTNQQLLVYLAITALVQLIIPANDLLFLHFARRASRRLHATLLYTVSSGTLSFFDRTPLGRVINRFSKDVYTLDDELPMNVIPFVGISGYAATSLIVTMYTSPLTTIVVAIAAYVFFRLLRFYTTVVREVRRRGSVVQSPLFSLLEEIVQGRSTISAYGKSHVLFAEVLRRLDLVYSCTYIEKAVTLWLSIRIEYVAAAVIIVVGLIGVVEKVVDASPVMSETRVGLISLSLTMCLDLSWSLAALIDLAAVVEASMSSVQRVCHYIDHVPQEALLLEPSDAYVAAARAGRVGRDSDAAAVPPSTRAREVVLHSNSGSDSCRKDGAEFGSLVFEHVDMRYRPGLPLVLRDVSFAIAPGQRVGVVGRTGSGKSTLLLAFLRLVEVCGGCMRVCGRDAQSYTLPALRCLFSMIPQDPVLFDGTVRSNVDPFGDATDAEVQRALTSVGFVSGSLNGGGAGEGAEGSAEGVPALDTVVQEGGANF</sequence>
<dbReference type="PROSITE" id="PS00211">
    <property type="entry name" value="ABC_TRANSPORTER_1"/>
    <property type="match status" value="1"/>
</dbReference>
<evidence type="ECO:0000256" key="1">
    <source>
        <dbReference type="ARBA" id="ARBA00004141"/>
    </source>
</evidence>
<feature type="transmembrane region" description="Helical" evidence="10">
    <location>
        <begin position="1142"/>
        <end position="1164"/>
    </location>
</feature>
<feature type="region of interest" description="Disordered" evidence="9">
    <location>
        <begin position="653"/>
        <end position="686"/>
    </location>
</feature>
<keyword evidence="14" id="KW-1185">Reference proteome</keyword>
<evidence type="ECO:0000256" key="2">
    <source>
        <dbReference type="ARBA" id="ARBA00022448"/>
    </source>
</evidence>
<organism evidence="13 14">
    <name type="scientific">Leptomonas seymouri</name>
    <dbReference type="NCBI Taxonomy" id="5684"/>
    <lineage>
        <taxon>Eukaryota</taxon>
        <taxon>Discoba</taxon>
        <taxon>Euglenozoa</taxon>
        <taxon>Kinetoplastea</taxon>
        <taxon>Metakinetoplastina</taxon>
        <taxon>Trypanosomatida</taxon>
        <taxon>Trypanosomatidae</taxon>
        <taxon>Leishmaniinae</taxon>
        <taxon>Leptomonas</taxon>
    </lineage>
</organism>
<dbReference type="PANTHER" id="PTHR24223">
    <property type="entry name" value="ATP-BINDING CASSETTE SUB-FAMILY C"/>
    <property type="match status" value="1"/>
</dbReference>
<dbReference type="OMA" id="CFETGMR"/>
<dbReference type="CDD" id="cd03250">
    <property type="entry name" value="ABCC_MRP_domain1"/>
    <property type="match status" value="1"/>
</dbReference>
<evidence type="ECO:0000256" key="6">
    <source>
        <dbReference type="ARBA" id="ARBA00022840"/>
    </source>
</evidence>
<evidence type="ECO:0000256" key="10">
    <source>
        <dbReference type="SAM" id="Phobius"/>
    </source>
</evidence>
<dbReference type="SMART" id="SM00382">
    <property type="entry name" value="AAA"/>
    <property type="match status" value="2"/>
</dbReference>
<feature type="region of interest" description="Disordered" evidence="9">
    <location>
        <begin position="979"/>
        <end position="1062"/>
    </location>
</feature>
<evidence type="ECO:0000313" key="14">
    <source>
        <dbReference type="Proteomes" id="UP000038009"/>
    </source>
</evidence>
<keyword evidence="4" id="KW-0677">Repeat</keyword>
<dbReference type="OrthoDB" id="272196at2759"/>
<dbReference type="PANTHER" id="PTHR24223:SF273">
    <property type="entry name" value="MULTIDRUG RESISTANCE PROTEIN E"/>
    <property type="match status" value="1"/>
</dbReference>
<evidence type="ECO:0000256" key="4">
    <source>
        <dbReference type="ARBA" id="ARBA00022737"/>
    </source>
</evidence>
<feature type="transmembrane region" description="Helical" evidence="10">
    <location>
        <begin position="310"/>
        <end position="327"/>
    </location>
</feature>
<feature type="compositionally biased region" description="Basic and acidic residues" evidence="9">
    <location>
        <begin position="1006"/>
        <end position="1027"/>
    </location>
</feature>
<evidence type="ECO:0000256" key="9">
    <source>
        <dbReference type="SAM" id="MobiDB-lite"/>
    </source>
</evidence>
<feature type="transmembrane region" description="Helical" evidence="10">
    <location>
        <begin position="389"/>
        <end position="408"/>
    </location>
</feature>
<evidence type="ECO:0000256" key="7">
    <source>
        <dbReference type="ARBA" id="ARBA00022989"/>
    </source>
</evidence>